<feature type="domain" description="CzcB-like barrel-sandwich hybrid" evidence="4">
    <location>
        <begin position="45"/>
        <end position="163"/>
    </location>
</feature>
<reference evidence="5" key="1">
    <citation type="submission" date="2019-02" db="EMBL/GenBank/DDBJ databases">
        <authorList>
            <person name="Li S.-H."/>
        </authorList>
    </citation>
    <scope>NUCLEOTIDE SEQUENCE</scope>
    <source>
        <strain evidence="5">IMCC14734</strain>
    </source>
</reference>
<dbReference type="PANTHER" id="PTHR30469:SF15">
    <property type="entry name" value="HLYD FAMILY OF SECRETION PROTEINS"/>
    <property type="match status" value="1"/>
</dbReference>
<accession>A0ABT3TDS1</accession>
<dbReference type="SUPFAM" id="SSF111369">
    <property type="entry name" value="HlyD-like secretion proteins"/>
    <property type="match status" value="1"/>
</dbReference>
<feature type="signal peptide" evidence="2">
    <location>
        <begin position="1"/>
        <end position="26"/>
    </location>
</feature>
<gene>
    <name evidence="5" type="ORF">EYC98_01885</name>
</gene>
<name>A0ABT3TDS1_9GAMM</name>
<feature type="domain" description="CusB-like beta-barrel" evidence="3">
    <location>
        <begin position="181"/>
        <end position="248"/>
    </location>
</feature>
<dbReference type="NCBIfam" id="TIGR01730">
    <property type="entry name" value="RND_mfp"/>
    <property type="match status" value="1"/>
</dbReference>
<evidence type="ECO:0000259" key="3">
    <source>
        <dbReference type="Pfam" id="PF25954"/>
    </source>
</evidence>
<evidence type="ECO:0000256" key="2">
    <source>
        <dbReference type="SAM" id="SignalP"/>
    </source>
</evidence>
<dbReference type="PANTHER" id="PTHR30469">
    <property type="entry name" value="MULTIDRUG RESISTANCE PROTEIN MDTA"/>
    <property type="match status" value="1"/>
</dbReference>
<dbReference type="InterPro" id="IPR058792">
    <property type="entry name" value="Beta-barrel_RND_2"/>
</dbReference>
<feature type="chain" id="PRO_5046625563" evidence="2">
    <location>
        <begin position="27"/>
        <end position="251"/>
    </location>
</feature>
<dbReference type="InterPro" id="IPR006143">
    <property type="entry name" value="RND_pump_MFP"/>
</dbReference>
<sequence>MRTRQFFACRAMTAAVLIAGAAQAQAQGDLTLATLGCMLQPSKKVEVSSPVPGVLEVVDIRRGDQVKVGETLFKLRAGVEKAKVELTRVRADFASRASKRNEELYADDLLSIHERDEVETDLLLAQMELRLAEEELALREVYSPINGVVVDRLLDVGEYVNVDPVLRLATLDPLHVDLLLPAEYFGRIAVGQKLNIVAQSALQQPREASVSTVDPLIDPASGTFRVQLSMSNKDNSIPAGLRCSAHLIEEP</sequence>
<proteinExistence type="inferred from homology"/>
<evidence type="ECO:0000256" key="1">
    <source>
        <dbReference type="ARBA" id="ARBA00009477"/>
    </source>
</evidence>
<dbReference type="Gene3D" id="2.40.30.170">
    <property type="match status" value="1"/>
</dbReference>
<dbReference type="RefSeq" id="WP_279243605.1">
    <property type="nucleotide sequence ID" value="NZ_SHNN01000001.1"/>
</dbReference>
<dbReference type="EMBL" id="SHNN01000001">
    <property type="protein sequence ID" value="MCX2979607.1"/>
    <property type="molecule type" value="Genomic_DNA"/>
</dbReference>
<dbReference type="Pfam" id="PF25973">
    <property type="entry name" value="BSH_CzcB"/>
    <property type="match status" value="1"/>
</dbReference>
<dbReference type="InterPro" id="IPR058647">
    <property type="entry name" value="BSH_CzcB-like"/>
</dbReference>
<evidence type="ECO:0000313" key="6">
    <source>
        <dbReference type="Proteomes" id="UP001143362"/>
    </source>
</evidence>
<dbReference type="Pfam" id="PF25954">
    <property type="entry name" value="Beta-barrel_RND_2"/>
    <property type="match status" value="1"/>
</dbReference>
<comment type="similarity">
    <text evidence="1">Belongs to the membrane fusion protein (MFP) (TC 8.A.1) family.</text>
</comment>
<keyword evidence="2" id="KW-0732">Signal</keyword>
<protein>
    <submittedName>
        <fullName evidence="5">Efflux RND transporter periplasmic adaptor subunit</fullName>
    </submittedName>
</protein>
<keyword evidence="6" id="KW-1185">Reference proteome</keyword>
<evidence type="ECO:0000259" key="4">
    <source>
        <dbReference type="Pfam" id="PF25973"/>
    </source>
</evidence>
<organism evidence="5 6">
    <name type="scientific">Candidatus Litorirhabdus singularis</name>
    <dbReference type="NCBI Taxonomy" id="2518993"/>
    <lineage>
        <taxon>Bacteria</taxon>
        <taxon>Pseudomonadati</taxon>
        <taxon>Pseudomonadota</taxon>
        <taxon>Gammaproteobacteria</taxon>
        <taxon>Cellvibrionales</taxon>
        <taxon>Halieaceae</taxon>
        <taxon>Candidatus Litorirhabdus</taxon>
    </lineage>
</organism>
<dbReference type="Gene3D" id="2.40.50.100">
    <property type="match status" value="1"/>
</dbReference>
<comment type="caution">
    <text evidence="5">The sequence shown here is derived from an EMBL/GenBank/DDBJ whole genome shotgun (WGS) entry which is preliminary data.</text>
</comment>
<dbReference type="Proteomes" id="UP001143362">
    <property type="component" value="Unassembled WGS sequence"/>
</dbReference>
<dbReference type="Gene3D" id="1.10.287.470">
    <property type="entry name" value="Helix hairpin bin"/>
    <property type="match status" value="1"/>
</dbReference>
<evidence type="ECO:0000313" key="5">
    <source>
        <dbReference type="EMBL" id="MCX2979607.1"/>
    </source>
</evidence>